<evidence type="ECO:0000313" key="2">
    <source>
        <dbReference type="EMBL" id="GID71545.1"/>
    </source>
</evidence>
<name>A0ABQ3XUX3_9ACTN</name>
<dbReference type="PANTHER" id="PTHR33627:SF1">
    <property type="entry name" value="TRANSPOSASE"/>
    <property type="match status" value="1"/>
</dbReference>
<evidence type="ECO:0000259" key="1">
    <source>
        <dbReference type="Pfam" id="PF13546"/>
    </source>
</evidence>
<dbReference type="Pfam" id="PF13546">
    <property type="entry name" value="DDE_5"/>
    <property type="match status" value="1"/>
</dbReference>
<dbReference type="PANTHER" id="PTHR33627">
    <property type="entry name" value="TRANSPOSASE"/>
    <property type="match status" value="1"/>
</dbReference>
<proteinExistence type="predicted"/>
<feature type="domain" description="Transposase IS701-like DDE" evidence="1">
    <location>
        <begin position="4"/>
        <end position="109"/>
    </location>
</feature>
<organism evidence="2 3">
    <name type="scientific">Paractinoplanes deccanensis</name>
    <dbReference type="NCBI Taxonomy" id="113561"/>
    <lineage>
        <taxon>Bacteria</taxon>
        <taxon>Bacillati</taxon>
        <taxon>Actinomycetota</taxon>
        <taxon>Actinomycetes</taxon>
        <taxon>Micromonosporales</taxon>
        <taxon>Micromonosporaceae</taxon>
        <taxon>Paractinoplanes</taxon>
    </lineage>
</organism>
<reference evidence="2 3" key="1">
    <citation type="submission" date="2021-01" db="EMBL/GenBank/DDBJ databases">
        <title>Whole genome shotgun sequence of Actinoplanes deccanensis NBRC 13994.</title>
        <authorList>
            <person name="Komaki H."/>
            <person name="Tamura T."/>
        </authorList>
    </citation>
    <scope>NUCLEOTIDE SEQUENCE [LARGE SCALE GENOMIC DNA]</scope>
    <source>
        <strain evidence="2 3">NBRC 13994</strain>
    </source>
</reference>
<evidence type="ECO:0000313" key="3">
    <source>
        <dbReference type="Proteomes" id="UP000609879"/>
    </source>
</evidence>
<comment type="caution">
    <text evidence="2">The sequence shown here is derived from an EMBL/GenBank/DDBJ whole genome shotgun (WGS) entry which is preliminary data.</text>
</comment>
<protein>
    <recommendedName>
        <fullName evidence="1">Transposase IS701-like DDE domain-containing protein</fullName>
    </recommendedName>
</protein>
<dbReference type="InterPro" id="IPR038721">
    <property type="entry name" value="IS701-like_DDE_dom"/>
</dbReference>
<dbReference type="Proteomes" id="UP000609879">
    <property type="component" value="Unassembled WGS sequence"/>
</dbReference>
<keyword evidence="3" id="KW-1185">Reference proteome</keyword>
<sequence length="122" mass="13357">MAFAYVRGLLAPLERRNGWTIAEHAGRRSPNAVQEMLYSPCWGPDLVRDDIRGYLVEHLGDPEGVLIADDTGFVKKGVRSAGVQRQYSGTAGKVENCQIGTFLAYASRRRGVRAEPRPAGLA</sequence>
<dbReference type="InterPro" id="IPR039365">
    <property type="entry name" value="IS701-like"/>
</dbReference>
<accession>A0ABQ3XUX3</accession>
<dbReference type="EMBL" id="BOMI01000002">
    <property type="protein sequence ID" value="GID71545.1"/>
    <property type="molecule type" value="Genomic_DNA"/>
</dbReference>
<gene>
    <name evidence="2" type="ORF">Ade02nite_01860</name>
</gene>